<dbReference type="EMBL" id="LWDX02044345">
    <property type="protein sequence ID" value="OEL22843.1"/>
    <property type="molecule type" value="Genomic_DNA"/>
</dbReference>
<dbReference type="OrthoDB" id="659172at2759"/>
<comment type="caution">
    <text evidence="2">The sequence shown here is derived from an EMBL/GenBank/DDBJ whole genome shotgun (WGS) entry which is preliminary data.</text>
</comment>
<name>A0A1E5VCG7_9POAL</name>
<dbReference type="InterPro" id="IPR007658">
    <property type="entry name" value="DUF594"/>
</dbReference>
<evidence type="ECO:0000256" key="1">
    <source>
        <dbReference type="SAM" id="MobiDB-lite"/>
    </source>
</evidence>
<dbReference type="Proteomes" id="UP000095767">
    <property type="component" value="Unassembled WGS sequence"/>
</dbReference>
<proteinExistence type="predicted"/>
<feature type="region of interest" description="Disordered" evidence="1">
    <location>
        <begin position="33"/>
        <end position="68"/>
    </location>
</feature>
<sequence>MDTGGDATRHSRVNSNYMVYLLFVRPEMLMPGTRRMLKEKPSESKADDEDEEMKKKTKATPKTMDEDDIAQKIIQKVRNSPTSSGALPRSHKASADLIHKAWVLAYELMEFSNDKAKKINEQKVKEEVEKEKKPLSKKKLDEIMNSASKDVGDKMWEVIQGVWMKMLCFSAGRCKGYLHDKSWGKGGKYLSYVWLLLSYMGIETKAERMQRTELRERGPWCSSDVF</sequence>
<dbReference type="Pfam" id="PF04578">
    <property type="entry name" value="DUF594"/>
    <property type="match status" value="1"/>
</dbReference>
<reference evidence="2 3" key="1">
    <citation type="submission" date="2016-09" db="EMBL/GenBank/DDBJ databases">
        <title>The draft genome of Dichanthelium oligosanthes: A C3 panicoid grass species.</title>
        <authorList>
            <person name="Studer A.J."/>
            <person name="Schnable J.C."/>
            <person name="Brutnell T.P."/>
        </authorList>
    </citation>
    <scope>NUCLEOTIDE SEQUENCE [LARGE SCALE GENOMIC DNA]</scope>
    <source>
        <strain evidence="3">cv. Kellogg 1175</strain>
        <tissue evidence="2">Leaf</tissue>
    </source>
</reference>
<dbReference type="STRING" id="888268.A0A1E5VCG7"/>
<dbReference type="AlphaFoldDB" id="A0A1E5VCG7"/>
<organism evidence="2 3">
    <name type="scientific">Dichanthelium oligosanthes</name>
    <dbReference type="NCBI Taxonomy" id="888268"/>
    <lineage>
        <taxon>Eukaryota</taxon>
        <taxon>Viridiplantae</taxon>
        <taxon>Streptophyta</taxon>
        <taxon>Embryophyta</taxon>
        <taxon>Tracheophyta</taxon>
        <taxon>Spermatophyta</taxon>
        <taxon>Magnoliopsida</taxon>
        <taxon>Liliopsida</taxon>
        <taxon>Poales</taxon>
        <taxon>Poaceae</taxon>
        <taxon>PACMAD clade</taxon>
        <taxon>Panicoideae</taxon>
        <taxon>Panicodae</taxon>
        <taxon>Paniceae</taxon>
        <taxon>Dichantheliinae</taxon>
        <taxon>Dichanthelium</taxon>
    </lineage>
</organism>
<dbReference type="PANTHER" id="PTHR31325">
    <property type="entry name" value="OS01G0798800 PROTEIN-RELATED"/>
    <property type="match status" value="1"/>
</dbReference>
<gene>
    <name evidence="2" type="ORF">BAE44_0016138</name>
</gene>
<feature type="compositionally biased region" description="Basic and acidic residues" evidence="1">
    <location>
        <begin position="36"/>
        <end position="45"/>
    </location>
</feature>
<accession>A0A1E5VCG7</accession>
<protein>
    <submittedName>
        <fullName evidence="2">Uncharacterized protein</fullName>
    </submittedName>
</protein>
<keyword evidence="3" id="KW-1185">Reference proteome</keyword>
<evidence type="ECO:0000313" key="2">
    <source>
        <dbReference type="EMBL" id="OEL22843.1"/>
    </source>
</evidence>
<evidence type="ECO:0000313" key="3">
    <source>
        <dbReference type="Proteomes" id="UP000095767"/>
    </source>
</evidence>